<dbReference type="InterPro" id="IPR027409">
    <property type="entry name" value="GroEL-like_apical_dom_sf"/>
</dbReference>
<dbReference type="InterPro" id="IPR018370">
    <property type="entry name" value="Chaperonin_Cpn60_CS"/>
</dbReference>
<evidence type="ECO:0000256" key="10">
    <source>
        <dbReference type="SAM" id="MobiDB-lite"/>
    </source>
</evidence>
<dbReference type="HAMAP" id="MF_00600">
    <property type="entry name" value="CH60"/>
    <property type="match status" value="1"/>
</dbReference>
<feature type="binding site" evidence="6">
    <location>
        <position position="495"/>
    </location>
    <ligand>
        <name>ATP</name>
        <dbReference type="ChEBI" id="CHEBI:30616"/>
    </ligand>
</feature>
<dbReference type="Pfam" id="PF00118">
    <property type="entry name" value="Cpn60_TCP1"/>
    <property type="match status" value="1"/>
</dbReference>
<evidence type="ECO:0000256" key="4">
    <source>
        <dbReference type="ARBA" id="ARBA00023186"/>
    </source>
</evidence>
<keyword evidence="9" id="KW-0175">Coiled coil</keyword>
<feature type="compositionally biased region" description="Gly residues" evidence="10">
    <location>
        <begin position="536"/>
        <end position="547"/>
    </location>
</feature>
<dbReference type="NCBIfam" id="NF009487">
    <property type="entry name" value="PRK12849.1"/>
    <property type="match status" value="1"/>
</dbReference>
<dbReference type="InterPro" id="IPR002423">
    <property type="entry name" value="Cpn60/GroEL/TCP-1"/>
</dbReference>
<dbReference type="Gene3D" id="3.50.7.10">
    <property type="entry name" value="GroEL"/>
    <property type="match status" value="1"/>
</dbReference>
<keyword evidence="6" id="KW-0963">Cytoplasm</keyword>
<dbReference type="PRINTS" id="PR00298">
    <property type="entry name" value="CHAPERONIN60"/>
</dbReference>
<feature type="region of interest" description="Disordered" evidence="10">
    <location>
        <begin position="528"/>
        <end position="547"/>
    </location>
</feature>
<dbReference type="NCBIfam" id="TIGR02348">
    <property type="entry name" value="GroEL"/>
    <property type="match status" value="1"/>
</dbReference>
<dbReference type="NCBIfam" id="NF009489">
    <property type="entry name" value="PRK12851.1"/>
    <property type="match status" value="1"/>
</dbReference>
<dbReference type="EC" id="5.6.1.7" evidence="6"/>
<feature type="binding site" evidence="6">
    <location>
        <position position="414"/>
    </location>
    <ligand>
        <name>ATP</name>
        <dbReference type="ChEBI" id="CHEBI:30616"/>
    </ligand>
</feature>
<dbReference type="GO" id="GO:0016853">
    <property type="term" value="F:isomerase activity"/>
    <property type="evidence" value="ECO:0007669"/>
    <property type="project" value="UniProtKB-KW"/>
</dbReference>
<protein>
    <recommendedName>
        <fullName evidence="6">Chaperonin GroEL</fullName>
        <ecNumber evidence="6">5.6.1.7</ecNumber>
    </recommendedName>
    <alternativeName>
        <fullName evidence="6">60 kDa chaperonin</fullName>
    </alternativeName>
    <alternativeName>
        <fullName evidence="6">Chaperonin-60</fullName>
        <shortName evidence="6">Cpn60</shortName>
    </alternativeName>
</protein>
<comment type="subcellular location">
    <subcellularLocation>
        <location evidence="6">Cytoplasm</location>
    </subcellularLocation>
</comment>
<proteinExistence type="inferred from homology"/>
<dbReference type="GO" id="GO:0042026">
    <property type="term" value="P:protein refolding"/>
    <property type="evidence" value="ECO:0007669"/>
    <property type="project" value="UniProtKB-UniRule"/>
</dbReference>
<evidence type="ECO:0000313" key="11">
    <source>
        <dbReference type="EMBL" id="EKD30413.1"/>
    </source>
</evidence>
<reference evidence="11" key="1">
    <citation type="journal article" date="2012" name="Science">
        <title>Fermentation, hydrogen, and sulfur metabolism in multiple uncultivated bacterial phyla.</title>
        <authorList>
            <person name="Wrighton K.C."/>
            <person name="Thomas B.C."/>
            <person name="Sharon I."/>
            <person name="Miller C.S."/>
            <person name="Castelle C.J."/>
            <person name="VerBerkmoes N.C."/>
            <person name="Wilkins M.J."/>
            <person name="Hettich R.L."/>
            <person name="Lipton M.S."/>
            <person name="Williams K.H."/>
            <person name="Long P.E."/>
            <person name="Banfield J.F."/>
        </authorList>
    </citation>
    <scope>NUCLEOTIDE SEQUENCE [LARGE SCALE GENOMIC DNA]</scope>
</reference>
<gene>
    <name evidence="6" type="primary">groEL</name>
    <name evidence="6" type="synonym">groL</name>
    <name evidence="11" type="ORF">ACD_78C00065G0008</name>
</gene>
<evidence type="ECO:0000256" key="3">
    <source>
        <dbReference type="ARBA" id="ARBA00022840"/>
    </source>
</evidence>
<dbReference type="FunFam" id="3.50.7.10:FF:000001">
    <property type="entry name" value="60 kDa chaperonin"/>
    <property type="match status" value="1"/>
</dbReference>
<organism evidence="11">
    <name type="scientific">uncultured bacterium</name>
    <name type="common">gcode 4</name>
    <dbReference type="NCBI Taxonomy" id="1234023"/>
    <lineage>
        <taxon>Bacteria</taxon>
        <taxon>environmental samples</taxon>
    </lineage>
</organism>
<feature type="binding site" evidence="6">
    <location>
        <begin position="479"/>
        <end position="481"/>
    </location>
    <ligand>
        <name>ATP</name>
        <dbReference type="ChEBI" id="CHEBI:30616"/>
    </ligand>
</feature>
<sequence>MSKTILFGDEARLQMFSGMEKVAKTVTATIGPKGRNVIFAKSYGAPQVTNDGVTIAREIELEDPIENMGAELIKEAASKTNDAAGDGTTTATLLTYAMVKEGLREIRSGINAIELKNGMKMAGDLVEKELAKNSKKISTSEEITQIATISAQDSEVGEIISMAMSKVGNDGVITVEEGQTFWLEVELTEGMKFDTGYVSPYMVSDAEKMESRMTDTYILVTDKKITSLKDLIPVFEQLAGSGKRDLVIIAEDVEGDALAGIILNKLKGAFNVLAIKAPGFGDRKKEMLKDLAVLTGATVITDELGFKLEHASMDHLGHAKTVIAKKDNTTIIGGGGDKSRITARVNEIRGQIENTKSEYDREKLAERLAKLAGGIAVIKVGAASEVEMKEKKLRIEDALNATKAAVDEGIVAGGGVALLKASLVLENMKLANKDQEVGAHIVARALSYPVKQIAENAGKEGAIIVDAIRKSSDVNYGYDAATDVFVDMIKAGIIDPKKVARAALENAISIAWMFLTTEALIAPAPKKEEISHDHGSGMGGMGGMGMY</sequence>
<dbReference type="PROSITE" id="PS00296">
    <property type="entry name" value="CHAPERONINS_CPN60"/>
    <property type="match status" value="1"/>
</dbReference>
<evidence type="ECO:0000256" key="1">
    <source>
        <dbReference type="ARBA" id="ARBA00006607"/>
    </source>
</evidence>
<comment type="caution">
    <text evidence="6">Lacks conserved residue(s) required for the propagation of feature annotation.</text>
</comment>
<evidence type="ECO:0000256" key="8">
    <source>
        <dbReference type="RuleBase" id="RU000419"/>
    </source>
</evidence>
<keyword evidence="5 6" id="KW-0413">Isomerase</keyword>
<dbReference type="InterPro" id="IPR001844">
    <property type="entry name" value="Cpn60/GroEL"/>
</dbReference>
<dbReference type="NCBIfam" id="NF009488">
    <property type="entry name" value="PRK12850.1"/>
    <property type="match status" value="1"/>
</dbReference>
<accession>K1YDT0</accession>
<evidence type="ECO:0000256" key="2">
    <source>
        <dbReference type="ARBA" id="ARBA00022741"/>
    </source>
</evidence>
<evidence type="ECO:0000256" key="9">
    <source>
        <dbReference type="SAM" id="Coils"/>
    </source>
</evidence>
<comment type="similarity">
    <text evidence="1 6 7">Belongs to the chaperonin (HSP60) family.</text>
</comment>
<dbReference type="GO" id="GO:0005524">
    <property type="term" value="F:ATP binding"/>
    <property type="evidence" value="ECO:0007669"/>
    <property type="project" value="UniProtKB-UniRule"/>
</dbReference>
<dbReference type="GO" id="GO:0051082">
    <property type="term" value="F:unfolded protein binding"/>
    <property type="evidence" value="ECO:0007669"/>
    <property type="project" value="UniProtKB-UniRule"/>
</dbReference>
<dbReference type="EMBL" id="AMFJ01034065">
    <property type="protein sequence ID" value="EKD30413.1"/>
    <property type="molecule type" value="Genomic_DNA"/>
</dbReference>
<evidence type="ECO:0000256" key="7">
    <source>
        <dbReference type="RuleBase" id="RU000418"/>
    </source>
</evidence>
<dbReference type="CDD" id="cd03344">
    <property type="entry name" value="GroEL"/>
    <property type="match status" value="1"/>
</dbReference>
<comment type="caution">
    <text evidence="11">The sequence shown here is derived from an EMBL/GenBank/DDBJ whole genome shotgun (WGS) entry which is preliminary data.</text>
</comment>
<dbReference type="InterPro" id="IPR027413">
    <property type="entry name" value="GROEL-like_equatorial_sf"/>
</dbReference>
<name>K1YDT0_9BACT</name>
<feature type="binding site" evidence="6">
    <location>
        <begin position="86"/>
        <end position="90"/>
    </location>
    <ligand>
        <name>ATP</name>
        <dbReference type="ChEBI" id="CHEBI:30616"/>
    </ligand>
</feature>
<feature type="coiled-coil region" evidence="9">
    <location>
        <begin position="338"/>
        <end position="365"/>
    </location>
</feature>
<dbReference type="SUPFAM" id="SSF52029">
    <property type="entry name" value="GroEL apical domain-like"/>
    <property type="match status" value="1"/>
</dbReference>
<keyword evidence="4 6" id="KW-0143">Chaperone</keyword>
<keyword evidence="3 6" id="KW-0067">ATP-binding</keyword>
<dbReference type="NCBIfam" id="NF000592">
    <property type="entry name" value="PRK00013.1"/>
    <property type="match status" value="1"/>
</dbReference>
<dbReference type="SUPFAM" id="SSF54849">
    <property type="entry name" value="GroEL-intermediate domain like"/>
    <property type="match status" value="1"/>
</dbReference>
<dbReference type="SUPFAM" id="SSF48592">
    <property type="entry name" value="GroEL equatorial domain-like"/>
    <property type="match status" value="1"/>
</dbReference>
<keyword evidence="2 6" id="KW-0547">Nucleotide-binding</keyword>
<evidence type="ECO:0000256" key="5">
    <source>
        <dbReference type="ARBA" id="ARBA00023235"/>
    </source>
</evidence>
<dbReference type="InterPro" id="IPR027410">
    <property type="entry name" value="TCP-1-like_intermed_sf"/>
</dbReference>
<feature type="binding site" evidence="6">
    <location>
        <begin position="29"/>
        <end position="32"/>
    </location>
    <ligand>
        <name>ATP</name>
        <dbReference type="ChEBI" id="CHEBI:30616"/>
    </ligand>
</feature>
<dbReference type="GO" id="GO:0140662">
    <property type="term" value="F:ATP-dependent protein folding chaperone"/>
    <property type="evidence" value="ECO:0007669"/>
    <property type="project" value="InterPro"/>
</dbReference>
<dbReference type="PANTHER" id="PTHR45633">
    <property type="entry name" value="60 KDA HEAT SHOCK PROTEIN, MITOCHONDRIAL"/>
    <property type="match status" value="1"/>
</dbReference>
<dbReference type="GO" id="GO:0005737">
    <property type="term" value="C:cytoplasm"/>
    <property type="evidence" value="ECO:0007669"/>
    <property type="project" value="UniProtKB-SubCell"/>
</dbReference>
<dbReference type="Gene3D" id="1.10.560.10">
    <property type="entry name" value="GroEL-like equatorial domain"/>
    <property type="match status" value="1"/>
</dbReference>
<comment type="subunit">
    <text evidence="6 8">Forms a cylinder of 14 subunits composed of two heptameric rings stacked back-to-back. Interacts with the co-chaperonin GroES.</text>
</comment>
<evidence type="ECO:0000256" key="6">
    <source>
        <dbReference type="HAMAP-Rule" id="MF_00600"/>
    </source>
</evidence>
<dbReference type="Gene3D" id="3.30.260.10">
    <property type="entry name" value="TCP-1-like chaperonin intermediate domain"/>
    <property type="match status" value="1"/>
</dbReference>
<dbReference type="AlphaFoldDB" id="K1YDT0"/>
<comment type="function">
    <text evidence="6 8">Together with its co-chaperonin GroES, plays an essential role in assisting protein folding. The GroEL-GroES system forms a nano-cage that allows encapsulation of the non-native substrate proteins and provides a physical environment optimized to promote and accelerate protein folding.</text>
</comment>